<dbReference type="Pfam" id="PF02626">
    <property type="entry name" value="CT_A_B"/>
    <property type="match status" value="1"/>
</dbReference>
<reference evidence="7 8" key="1">
    <citation type="journal article" date="2008" name="PLoS Genet.">
        <title>Complete genome sequence of the complex carbohydrate-degrading marine bacterium, Saccharophagus degradans strain 2-40 T.</title>
        <authorList>
            <person name="Weiner R.M."/>
            <person name="Taylor L.E.II."/>
            <person name="Henrissat B."/>
            <person name="Hauser L."/>
            <person name="Land M."/>
            <person name="Coutinho P.M."/>
            <person name="Rancurel C."/>
            <person name="Saunders E.H."/>
            <person name="Longmire A.G."/>
            <person name="Zhang H."/>
            <person name="Bayer E.A."/>
            <person name="Gilbert H.J."/>
            <person name="Larimer F."/>
            <person name="Zhulin I.B."/>
            <person name="Ekborg N.A."/>
            <person name="Lamed R."/>
            <person name="Richardson P.M."/>
            <person name="Borovok I."/>
            <person name="Hutcheson S."/>
        </authorList>
    </citation>
    <scope>NUCLEOTIDE SEQUENCE [LARGE SCALE GENOMIC DNA]</scope>
    <source>
        <strain evidence="8">2-40 / ATCC 43961 / DSM 17024</strain>
    </source>
</reference>
<keyword evidence="2 7" id="KW-0378">Hydrolase</keyword>
<evidence type="ECO:0000256" key="1">
    <source>
        <dbReference type="ARBA" id="ARBA00022741"/>
    </source>
</evidence>
<evidence type="ECO:0000256" key="4">
    <source>
        <dbReference type="SAM" id="MobiDB-lite"/>
    </source>
</evidence>
<keyword evidence="3" id="KW-0067">ATP-binding</keyword>
<dbReference type="SMART" id="SM00797">
    <property type="entry name" value="AHS2"/>
    <property type="match status" value="1"/>
</dbReference>
<proteinExistence type="predicted"/>
<dbReference type="SMART" id="SM00796">
    <property type="entry name" value="AHS1"/>
    <property type="match status" value="1"/>
</dbReference>
<dbReference type="PANTHER" id="PTHR43309:SF4">
    <property type="entry name" value="CARBOXYLTRANSFERASE DOMAIN-CONTAINING PROTEIN"/>
    <property type="match status" value="1"/>
</dbReference>
<dbReference type="Pfam" id="PF02682">
    <property type="entry name" value="CT_C_D"/>
    <property type="match status" value="1"/>
</dbReference>
<evidence type="ECO:0000256" key="3">
    <source>
        <dbReference type="ARBA" id="ARBA00022840"/>
    </source>
</evidence>
<dbReference type="STRING" id="203122.Sde_0544"/>
<evidence type="ECO:0000256" key="2">
    <source>
        <dbReference type="ARBA" id="ARBA00022801"/>
    </source>
</evidence>
<sequence>MTHIQTLQRINDHSLLAAFSQGFSQALSYGQISQLAGWLRHNITSIKEAVPAYSQVFIEWDDTLTYIDISQALNAALKNIQTITQPHATAEAPQPLTVQVCYHPSVAPDLYNVATTLGLSEQDVIRQHLKANYQIQAIGFMPGFAYLGGLPDNLRIPRRANPRTQVPAGSVAIAENQTAVYPLAAPGGWHLIGCSPAPLGDPNILESAHKQKENNTLSVGKAVKFEQISLEQFNRIAQQREQSKPQNHLPSQSTFTTRNPTSHMTILQTGPLALLQDTGRKQVQHLGVSQCGSLDNYAYQWANKLLGNAPNSPAIEITLGLFKARFNAPTTIAIAGADCHATLNNRPLHNWASHRVNTGDTLAFGGARSGARAYLAVAGGFECATLFDSCAMNPKEHWPQTASQLSAKQNVGYRSNSQPPLKMAPWYKQPNYQQELVLRVYPSYQFDQFGANEIDKLCSENYQIHSHSDRMGYRLEGANIHWQHGGISSEPIAFGSVQIPPSGQPIVLLNDRQTLGGYPKIGCVKAEDCWQLAQRQAGQSVRFEFIEWD</sequence>
<keyword evidence="8" id="KW-1185">Reference proteome</keyword>
<dbReference type="AlphaFoldDB" id="Q21NC1"/>
<dbReference type="InterPro" id="IPR003833">
    <property type="entry name" value="CT_C_D"/>
</dbReference>
<dbReference type="Gene3D" id="2.40.100.10">
    <property type="entry name" value="Cyclophilin-like"/>
    <property type="match status" value="2"/>
</dbReference>
<feature type="domain" description="Carboxyltransferase" evidence="6">
    <location>
        <begin position="285"/>
        <end position="548"/>
    </location>
</feature>
<dbReference type="SUPFAM" id="SSF50891">
    <property type="entry name" value="Cyclophilin-like"/>
    <property type="match status" value="2"/>
</dbReference>
<dbReference type="NCBIfam" id="TIGR00724">
    <property type="entry name" value="urea_amlyse_rel"/>
    <property type="match status" value="1"/>
</dbReference>
<dbReference type="InterPro" id="IPR029000">
    <property type="entry name" value="Cyclophilin-like_dom_sf"/>
</dbReference>
<name>Q21NC1_SACD2</name>
<dbReference type="PANTHER" id="PTHR43309">
    <property type="entry name" value="5-OXOPROLINASE SUBUNIT C"/>
    <property type="match status" value="1"/>
</dbReference>
<dbReference type="Proteomes" id="UP000001947">
    <property type="component" value="Chromosome"/>
</dbReference>
<organism evidence="7 8">
    <name type="scientific">Saccharophagus degradans (strain 2-40 / ATCC 43961 / DSM 17024)</name>
    <dbReference type="NCBI Taxonomy" id="203122"/>
    <lineage>
        <taxon>Bacteria</taxon>
        <taxon>Pseudomonadati</taxon>
        <taxon>Pseudomonadota</taxon>
        <taxon>Gammaproteobacteria</taxon>
        <taxon>Cellvibrionales</taxon>
        <taxon>Cellvibrionaceae</taxon>
        <taxon>Saccharophagus</taxon>
    </lineage>
</organism>
<dbReference type="HOGENOM" id="CLU_028967_5_1_6"/>
<dbReference type="GeneID" id="98615743"/>
<feature type="domain" description="Carboxyltransferase" evidence="5">
    <location>
        <begin position="5"/>
        <end position="231"/>
    </location>
</feature>
<gene>
    <name evidence="7" type="ordered locus">Sde_0544</name>
</gene>
<dbReference type="eggNOG" id="COG2049">
    <property type="taxonomic scope" value="Bacteria"/>
</dbReference>
<evidence type="ECO:0000313" key="7">
    <source>
        <dbReference type="EMBL" id="ABD79808.1"/>
    </source>
</evidence>
<dbReference type="InterPro" id="IPR003778">
    <property type="entry name" value="CT_A_B"/>
</dbReference>
<dbReference type="OrthoDB" id="9768696at2"/>
<evidence type="ECO:0000259" key="5">
    <source>
        <dbReference type="SMART" id="SM00796"/>
    </source>
</evidence>
<evidence type="ECO:0000259" key="6">
    <source>
        <dbReference type="SMART" id="SM00797"/>
    </source>
</evidence>
<keyword evidence="1" id="KW-0547">Nucleotide-binding</keyword>
<dbReference type="GO" id="GO:0005524">
    <property type="term" value="F:ATP binding"/>
    <property type="evidence" value="ECO:0007669"/>
    <property type="project" value="UniProtKB-KW"/>
</dbReference>
<feature type="region of interest" description="Disordered" evidence="4">
    <location>
        <begin position="238"/>
        <end position="262"/>
    </location>
</feature>
<dbReference type="RefSeq" id="WP_011467029.1">
    <property type="nucleotide sequence ID" value="NC_007912.1"/>
</dbReference>
<dbReference type="eggNOG" id="COG1984">
    <property type="taxonomic scope" value="Bacteria"/>
</dbReference>
<accession>Q21NC1</accession>
<protein>
    <submittedName>
        <fullName evidence="7">Allophanate hydrolase subunit 2</fullName>
    </submittedName>
</protein>
<evidence type="ECO:0000313" key="8">
    <source>
        <dbReference type="Proteomes" id="UP000001947"/>
    </source>
</evidence>
<dbReference type="GO" id="GO:0016787">
    <property type="term" value="F:hydrolase activity"/>
    <property type="evidence" value="ECO:0007669"/>
    <property type="project" value="UniProtKB-KW"/>
</dbReference>
<dbReference type="InterPro" id="IPR052708">
    <property type="entry name" value="PxpC"/>
</dbReference>
<dbReference type="EMBL" id="CP000282">
    <property type="protein sequence ID" value="ABD79808.1"/>
    <property type="molecule type" value="Genomic_DNA"/>
</dbReference>
<dbReference type="KEGG" id="sde:Sde_0544"/>